<evidence type="ECO:0000313" key="3">
    <source>
        <dbReference type="Proteomes" id="UP000000763"/>
    </source>
</evidence>
<feature type="region of interest" description="Disordered" evidence="1">
    <location>
        <begin position="1"/>
        <end position="126"/>
    </location>
</feature>
<evidence type="ECO:0000256" key="1">
    <source>
        <dbReference type="SAM" id="MobiDB-lite"/>
    </source>
</evidence>
<protein>
    <submittedName>
        <fullName evidence="2">Fibroin-like</fullName>
    </submittedName>
</protein>
<name>Q5VS88_ORYSJ</name>
<sequence>MQRRKRRHGAETKEKADGLGAARGRSKGSPGAWRREESTREKPTMADCGGGNHRRAKKGKTRRDDEGSIQRDGSISGVQGIHSRRRIGRSGTEVGWRRETASGTEHGGRRASARCKGDERRFGGETWGSVHACSGG</sequence>
<evidence type="ECO:0000313" key="2">
    <source>
        <dbReference type="EMBL" id="BAD67686.1"/>
    </source>
</evidence>
<organism evidence="2 3">
    <name type="scientific">Oryza sativa subsp. japonica</name>
    <name type="common">Rice</name>
    <dbReference type="NCBI Taxonomy" id="39947"/>
    <lineage>
        <taxon>Eukaryota</taxon>
        <taxon>Viridiplantae</taxon>
        <taxon>Streptophyta</taxon>
        <taxon>Embryophyta</taxon>
        <taxon>Tracheophyta</taxon>
        <taxon>Spermatophyta</taxon>
        <taxon>Magnoliopsida</taxon>
        <taxon>Liliopsida</taxon>
        <taxon>Poales</taxon>
        <taxon>Poaceae</taxon>
        <taxon>BOP clade</taxon>
        <taxon>Oryzoideae</taxon>
        <taxon>Oryzeae</taxon>
        <taxon>Oryzinae</taxon>
        <taxon>Oryza</taxon>
        <taxon>Oryza sativa</taxon>
    </lineage>
</organism>
<accession>Q5VS88</accession>
<reference evidence="3" key="2">
    <citation type="journal article" date="2008" name="Nucleic Acids Res.">
        <title>The rice annotation project database (RAP-DB): 2008 update.</title>
        <authorList>
            <consortium name="The rice annotation project (RAP)"/>
        </authorList>
    </citation>
    <scope>GENOME REANNOTATION</scope>
    <source>
        <strain evidence="3">cv. Nipponbare</strain>
    </source>
</reference>
<dbReference type="AlphaFoldDB" id="Q5VS88"/>
<proteinExistence type="predicted"/>
<feature type="compositionally biased region" description="Basic and acidic residues" evidence="1">
    <location>
        <begin position="33"/>
        <end position="44"/>
    </location>
</feature>
<dbReference type="Proteomes" id="UP000000763">
    <property type="component" value="Chromosome 6"/>
</dbReference>
<dbReference type="EMBL" id="AP000616">
    <property type="protein sequence ID" value="BAD67686.1"/>
    <property type="molecule type" value="Genomic_DNA"/>
</dbReference>
<gene>
    <name evidence="2" type="primary">P0514G12.15</name>
</gene>
<reference evidence="3" key="1">
    <citation type="journal article" date="2005" name="Nature">
        <title>The map-based sequence of the rice genome.</title>
        <authorList>
            <consortium name="International rice genome sequencing project (IRGSP)"/>
            <person name="Matsumoto T."/>
            <person name="Wu J."/>
            <person name="Kanamori H."/>
            <person name="Katayose Y."/>
            <person name="Fujisawa M."/>
            <person name="Namiki N."/>
            <person name="Mizuno H."/>
            <person name="Yamamoto K."/>
            <person name="Antonio B.A."/>
            <person name="Baba T."/>
            <person name="Sakata K."/>
            <person name="Nagamura Y."/>
            <person name="Aoki H."/>
            <person name="Arikawa K."/>
            <person name="Arita K."/>
            <person name="Bito T."/>
            <person name="Chiden Y."/>
            <person name="Fujitsuka N."/>
            <person name="Fukunaka R."/>
            <person name="Hamada M."/>
            <person name="Harada C."/>
            <person name="Hayashi A."/>
            <person name="Hijishita S."/>
            <person name="Honda M."/>
            <person name="Hosokawa S."/>
            <person name="Ichikawa Y."/>
            <person name="Idonuma A."/>
            <person name="Iijima M."/>
            <person name="Ikeda M."/>
            <person name="Ikeno M."/>
            <person name="Ito K."/>
            <person name="Ito S."/>
            <person name="Ito T."/>
            <person name="Ito Y."/>
            <person name="Ito Y."/>
            <person name="Iwabuchi A."/>
            <person name="Kamiya K."/>
            <person name="Karasawa W."/>
            <person name="Kurita K."/>
            <person name="Katagiri S."/>
            <person name="Kikuta A."/>
            <person name="Kobayashi H."/>
            <person name="Kobayashi N."/>
            <person name="Machita K."/>
            <person name="Maehara T."/>
            <person name="Masukawa M."/>
            <person name="Mizubayashi T."/>
            <person name="Mukai Y."/>
            <person name="Nagasaki H."/>
            <person name="Nagata Y."/>
            <person name="Naito S."/>
            <person name="Nakashima M."/>
            <person name="Nakama Y."/>
            <person name="Nakamichi Y."/>
            <person name="Nakamura M."/>
            <person name="Meguro A."/>
            <person name="Negishi M."/>
            <person name="Ohta I."/>
            <person name="Ohta T."/>
            <person name="Okamoto M."/>
            <person name="Ono N."/>
            <person name="Saji S."/>
            <person name="Sakaguchi M."/>
            <person name="Sakai K."/>
            <person name="Shibata M."/>
            <person name="Shimokawa T."/>
            <person name="Song J."/>
            <person name="Takazaki Y."/>
            <person name="Terasawa K."/>
            <person name="Tsugane M."/>
            <person name="Tsuji K."/>
            <person name="Ueda S."/>
            <person name="Waki K."/>
            <person name="Yamagata H."/>
            <person name="Yamamoto M."/>
            <person name="Yamamoto S."/>
            <person name="Yamane H."/>
            <person name="Yoshiki S."/>
            <person name="Yoshihara R."/>
            <person name="Yukawa K."/>
            <person name="Zhong H."/>
            <person name="Yano M."/>
            <person name="Yuan Q."/>
            <person name="Ouyang S."/>
            <person name="Liu J."/>
            <person name="Jones K.M."/>
            <person name="Gansberger K."/>
            <person name="Moffat K."/>
            <person name="Hill J."/>
            <person name="Bera J."/>
            <person name="Fadrosh D."/>
            <person name="Jin S."/>
            <person name="Johri S."/>
            <person name="Kim M."/>
            <person name="Overton L."/>
            <person name="Reardon M."/>
            <person name="Tsitrin T."/>
            <person name="Vuong H."/>
            <person name="Weaver B."/>
            <person name="Ciecko A."/>
            <person name="Tallon L."/>
            <person name="Jackson J."/>
            <person name="Pai G."/>
            <person name="Aken S.V."/>
            <person name="Utterback T."/>
            <person name="Reidmuller S."/>
            <person name="Feldblyum T."/>
            <person name="Hsiao J."/>
            <person name="Zismann V."/>
            <person name="Iobst S."/>
            <person name="de Vazeille A.R."/>
            <person name="Buell C.R."/>
            <person name="Ying K."/>
            <person name="Li Y."/>
            <person name="Lu T."/>
            <person name="Huang Y."/>
            <person name="Zhao Q."/>
            <person name="Feng Q."/>
            <person name="Zhang L."/>
            <person name="Zhu J."/>
            <person name="Weng Q."/>
            <person name="Mu J."/>
            <person name="Lu Y."/>
            <person name="Fan D."/>
            <person name="Liu Y."/>
            <person name="Guan J."/>
            <person name="Zhang Y."/>
            <person name="Yu S."/>
            <person name="Liu X."/>
            <person name="Zhang Y."/>
            <person name="Hong G."/>
            <person name="Han B."/>
            <person name="Choisne N."/>
            <person name="Demange N."/>
            <person name="Orjeda G."/>
            <person name="Samain S."/>
            <person name="Cattolico L."/>
            <person name="Pelletier E."/>
            <person name="Couloux A."/>
            <person name="Segurens B."/>
            <person name="Wincker P."/>
            <person name="D'Hont A."/>
            <person name="Scarpelli C."/>
            <person name="Weissenbach J."/>
            <person name="Salanoubat M."/>
            <person name="Quetier F."/>
            <person name="Yu Y."/>
            <person name="Kim H.R."/>
            <person name="Rambo T."/>
            <person name="Currie J."/>
            <person name="Collura K."/>
            <person name="Luo M."/>
            <person name="Yang T."/>
            <person name="Ammiraju J.S.S."/>
            <person name="Engler F."/>
            <person name="Soderlund C."/>
            <person name="Wing R.A."/>
            <person name="Palmer L.E."/>
            <person name="de la Bastide M."/>
            <person name="Spiegel L."/>
            <person name="Nascimento L."/>
            <person name="Zutavern T."/>
            <person name="O'Shaughnessy A."/>
            <person name="Dike S."/>
            <person name="Dedhia N."/>
            <person name="Preston R."/>
            <person name="Balija V."/>
            <person name="McCombie W.R."/>
            <person name="Chow T."/>
            <person name="Chen H."/>
            <person name="Chung M."/>
            <person name="Chen C."/>
            <person name="Shaw J."/>
            <person name="Wu H."/>
            <person name="Hsiao K."/>
            <person name="Chao Y."/>
            <person name="Chu M."/>
            <person name="Cheng C."/>
            <person name="Hour A."/>
            <person name="Lee P."/>
            <person name="Lin S."/>
            <person name="Lin Y."/>
            <person name="Liou J."/>
            <person name="Liu S."/>
            <person name="Hsing Y."/>
            <person name="Raghuvanshi S."/>
            <person name="Mohanty A."/>
            <person name="Bharti A.K."/>
            <person name="Gaur A."/>
            <person name="Gupta V."/>
            <person name="Kumar D."/>
            <person name="Ravi V."/>
            <person name="Vij S."/>
            <person name="Kapur A."/>
            <person name="Khurana P."/>
            <person name="Khurana P."/>
            <person name="Khurana J.P."/>
            <person name="Tyagi A.K."/>
            <person name="Gaikwad K."/>
            <person name="Singh A."/>
            <person name="Dalal V."/>
            <person name="Srivastava S."/>
            <person name="Dixit A."/>
            <person name="Pal A.K."/>
            <person name="Ghazi I.A."/>
            <person name="Yadav M."/>
            <person name="Pandit A."/>
            <person name="Bhargava A."/>
            <person name="Sureshbabu K."/>
            <person name="Batra K."/>
            <person name="Sharma T.R."/>
            <person name="Mohapatra T."/>
            <person name="Singh N.K."/>
            <person name="Messing J."/>
            <person name="Nelson A.B."/>
            <person name="Fuks G."/>
            <person name="Kavchok S."/>
            <person name="Keizer G."/>
            <person name="Linton E."/>
            <person name="Llaca V."/>
            <person name="Song R."/>
            <person name="Tanyolac B."/>
            <person name="Young S."/>
            <person name="Ho-Il K."/>
            <person name="Hahn J.H."/>
            <person name="Sangsakoo G."/>
            <person name="Vanavichit A."/>
            <person name="de Mattos Luiz.A.T."/>
            <person name="Zimmer P.D."/>
            <person name="Malone G."/>
            <person name="Dellagostin O."/>
            <person name="de Oliveira A.C."/>
            <person name="Bevan M."/>
            <person name="Bancroft I."/>
            <person name="Minx P."/>
            <person name="Cordum H."/>
            <person name="Wilson R."/>
            <person name="Cheng Z."/>
            <person name="Jin W."/>
            <person name="Jiang J."/>
            <person name="Leong S.A."/>
            <person name="Iwama H."/>
            <person name="Gojobori T."/>
            <person name="Itoh T."/>
            <person name="Niimura Y."/>
            <person name="Fujii Y."/>
            <person name="Habara T."/>
            <person name="Sakai H."/>
            <person name="Sato Y."/>
            <person name="Wilson G."/>
            <person name="Kumar K."/>
            <person name="McCouch S."/>
            <person name="Juretic N."/>
            <person name="Hoen D."/>
            <person name="Wright S."/>
            <person name="Bruskiewich R."/>
            <person name="Bureau T."/>
            <person name="Miyao A."/>
            <person name="Hirochika H."/>
            <person name="Nishikawa T."/>
            <person name="Kadowaki K."/>
            <person name="Sugiura M."/>
            <person name="Burr B."/>
            <person name="Sasaki T."/>
        </authorList>
    </citation>
    <scope>NUCLEOTIDE SEQUENCE [LARGE SCALE GENOMIC DNA]</scope>
    <source>
        <strain evidence="3">cv. Nipponbare</strain>
    </source>
</reference>
<feature type="compositionally biased region" description="Basic residues" evidence="1">
    <location>
        <begin position="52"/>
        <end position="61"/>
    </location>
</feature>